<dbReference type="EMBL" id="JBHMAS010000006">
    <property type="protein sequence ID" value="MFB9779570.1"/>
    <property type="molecule type" value="Genomic_DNA"/>
</dbReference>
<feature type="domain" description="Helicase-associated" evidence="1">
    <location>
        <begin position="95"/>
        <end position="154"/>
    </location>
</feature>
<protein>
    <submittedName>
        <fullName evidence="2">Helicase associated domain protein</fullName>
    </submittedName>
</protein>
<dbReference type="Proteomes" id="UP001589587">
    <property type="component" value="Unassembled WGS sequence"/>
</dbReference>
<organism evidence="2 3">
    <name type="scientific">Rhodococcus baikonurensis</name>
    <dbReference type="NCBI Taxonomy" id="172041"/>
    <lineage>
        <taxon>Bacteria</taxon>
        <taxon>Bacillati</taxon>
        <taxon>Actinomycetota</taxon>
        <taxon>Actinomycetes</taxon>
        <taxon>Mycobacteriales</taxon>
        <taxon>Nocardiaceae</taxon>
        <taxon>Rhodococcus</taxon>
        <taxon>Rhodococcus erythropolis group</taxon>
    </lineage>
</organism>
<name>A0ABV5XAS7_9NOCA</name>
<accession>A0ABV5XAS7</accession>
<sequence>MSEPDTGSALTPPASLLAAAVSTAEWTAALAILRDYTTLQGTAELQPHTTWSGFDLGAWGRRVRGVHNKGLLSHAQIAELEALPGWTWKYNLKTLPWDTGIAALRDYAAHYGLAVVPRKTIWKGLELDEWVARVRKIYTQGELATDRADELGSLPGWLWFADDRNLLTTDAIAAYIRKSPVTVEQWRRDGTGPAHYTLGDTAYYDRTVVDRWRRRHPHLFTVTSPPQSITDTGTATTQRG</sequence>
<evidence type="ECO:0000313" key="2">
    <source>
        <dbReference type="EMBL" id="MFB9779570.1"/>
    </source>
</evidence>
<reference evidence="2 3" key="1">
    <citation type="submission" date="2024-09" db="EMBL/GenBank/DDBJ databases">
        <authorList>
            <person name="Sun Q."/>
            <person name="Mori K."/>
        </authorList>
    </citation>
    <scope>NUCLEOTIDE SEQUENCE [LARGE SCALE GENOMIC DNA]</scope>
    <source>
        <strain evidence="2 3">JCM 11411</strain>
    </source>
</reference>
<evidence type="ECO:0000313" key="3">
    <source>
        <dbReference type="Proteomes" id="UP001589587"/>
    </source>
</evidence>
<evidence type="ECO:0000259" key="1">
    <source>
        <dbReference type="Pfam" id="PF03457"/>
    </source>
</evidence>
<dbReference type="Pfam" id="PF03457">
    <property type="entry name" value="HA"/>
    <property type="match status" value="2"/>
</dbReference>
<dbReference type="InterPro" id="IPR005114">
    <property type="entry name" value="Helicase_assoc"/>
</dbReference>
<keyword evidence="3" id="KW-1185">Reference proteome</keyword>
<feature type="domain" description="Helicase-associated" evidence="1">
    <location>
        <begin position="24"/>
        <end position="84"/>
    </location>
</feature>
<dbReference type="Gene3D" id="6.10.140.530">
    <property type="match status" value="1"/>
</dbReference>
<proteinExistence type="predicted"/>
<dbReference type="RefSeq" id="WP_378374255.1">
    <property type="nucleotide sequence ID" value="NZ_JBHMAS010000006.1"/>
</dbReference>
<comment type="caution">
    <text evidence="2">The sequence shown here is derived from an EMBL/GenBank/DDBJ whole genome shotgun (WGS) entry which is preliminary data.</text>
</comment>
<gene>
    <name evidence="2" type="ORF">ACFFQ6_07745</name>
</gene>